<comment type="caution">
    <text evidence="1">The sequence shown here is derived from an EMBL/GenBank/DDBJ whole genome shotgun (WGS) entry which is preliminary data.</text>
</comment>
<dbReference type="RefSeq" id="WP_111229753.1">
    <property type="nucleotide sequence ID" value="NZ_NBIU01000011.1"/>
</dbReference>
<proteinExistence type="predicted"/>
<organism evidence="1 2">
    <name type="scientific">Helicobacter valdiviensis</name>
    <dbReference type="NCBI Taxonomy" id="1458358"/>
    <lineage>
        <taxon>Bacteria</taxon>
        <taxon>Pseudomonadati</taxon>
        <taxon>Campylobacterota</taxon>
        <taxon>Epsilonproteobacteria</taxon>
        <taxon>Campylobacterales</taxon>
        <taxon>Helicobacteraceae</taxon>
        <taxon>Helicobacter</taxon>
    </lineage>
</organism>
<keyword evidence="2" id="KW-1185">Reference proteome</keyword>
<dbReference type="AlphaFoldDB" id="A0A2W6MUL4"/>
<dbReference type="OrthoDB" id="5327173at2"/>
<protein>
    <submittedName>
        <fullName evidence="1">Uncharacterized protein</fullName>
    </submittedName>
</protein>
<evidence type="ECO:0000313" key="2">
    <source>
        <dbReference type="Proteomes" id="UP000249746"/>
    </source>
</evidence>
<evidence type="ECO:0000313" key="1">
    <source>
        <dbReference type="EMBL" id="PZT48215.1"/>
    </source>
</evidence>
<accession>A0A2W6MUL4</accession>
<name>A0A2W6MUL4_9HELI</name>
<gene>
    <name evidence="1" type="ORF">B6S12_05190</name>
</gene>
<sequence>MKRIKVIYAMGNPIFSYKEKDDIGYKSDENLSEALNNKQYFSEMDLLLEYLRYTTKTDILLAFEYLLLKLIDDEFFARHEVDANIIQFYNIDSLNNTLSLNTPKPTYISEYINILGQLFLAGYIDFGSYYDNDDRDKIDYPTNLSYYKEDKYQAWIYFRDNFFYTNAFLKSDEDDILIYKDQEYTEKTLPKLKEGEIIYSTMYSPTSWDTPKYWSEYNIWVARTQKGTKYFNEVLAPKFYNKYKDLEVEIDKKGNVIRWIGEVNGFLGDI</sequence>
<dbReference type="EMBL" id="NBIU01000011">
    <property type="protein sequence ID" value="PZT48215.1"/>
    <property type="molecule type" value="Genomic_DNA"/>
</dbReference>
<reference evidence="1 2" key="1">
    <citation type="submission" date="2017-03" db="EMBL/GenBank/DDBJ databases">
        <title>Genomic and clinical evidence uncovers the enterohepatic species Helicobacter valdiviensis as a potential human intestinal pathogen.</title>
        <authorList>
            <person name="Fresia P."/>
            <person name="Jara R."/>
            <person name="Sierra R."/>
            <person name="Ferres I."/>
            <person name="Greif G."/>
            <person name="Iraola G."/>
            <person name="Collado L."/>
        </authorList>
    </citation>
    <scope>NUCLEOTIDE SEQUENCE [LARGE SCALE GENOMIC DNA]</scope>
    <source>
        <strain evidence="1 2">WBE14</strain>
    </source>
</reference>
<dbReference type="Proteomes" id="UP000249746">
    <property type="component" value="Unassembled WGS sequence"/>
</dbReference>